<name>K1XZM0_9BACT</name>
<gene>
    <name evidence="1" type="ORF">ACD_78C00065G0011</name>
</gene>
<organism evidence="1">
    <name type="scientific">uncultured bacterium</name>
    <name type="common">gcode 4</name>
    <dbReference type="NCBI Taxonomy" id="1234023"/>
    <lineage>
        <taxon>Bacteria</taxon>
        <taxon>environmental samples</taxon>
    </lineage>
</organism>
<evidence type="ECO:0000313" key="1">
    <source>
        <dbReference type="EMBL" id="EKD30416.1"/>
    </source>
</evidence>
<dbReference type="EMBL" id="AMFJ01034065">
    <property type="protein sequence ID" value="EKD30416.1"/>
    <property type="molecule type" value="Genomic_DNA"/>
</dbReference>
<sequence>MTILLGISRCIICVLKGKSNFCFENLFDKKIFFLIMRGNLIHKLPHMNILNTQNSENMLTPAQFLEWFLSPKTIEGRYITKELNEEMIKQTLNLKIFFTEDDTRRLFECVDPKDCLYIIAGIIHRIQWEQSLAYSRKNGVSQIIEEVLSGK</sequence>
<reference evidence="1" key="1">
    <citation type="journal article" date="2012" name="Science">
        <title>Fermentation, hydrogen, and sulfur metabolism in multiple uncultivated bacterial phyla.</title>
        <authorList>
            <person name="Wrighton K.C."/>
            <person name="Thomas B.C."/>
            <person name="Sharon I."/>
            <person name="Miller C.S."/>
            <person name="Castelle C.J."/>
            <person name="VerBerkmoes N.C."/>
            <person name="Wilkins M.J."/>
            <person name="Hettich R.L."/>
            <person name="Lipton M.S."/>
            <person name="Williams K.H."/>
            <person name="Long P.E."/>
            <person name="Banfield J.F."/>
        </authorList>
    </citation>
    <scope>NUCLEOTIDE SEQUENCE [LARGE SCALE GENOMIC DNA]</scope>
</reference>
<dbReference type="AlphaFoldDB" id="K1XZM0"/>
<accession>K1XZM0</accession>
<protein>
    <submittedName>
        <fullName evidence="1">Uncharacterized protein</fullName>
    </submittedName>
</protein>
<proteinExistence type="predicted"/>
<comment type="caution">
    <text evidence="1">The sequence shown here is derived from an EMBL/GenBank/DDBJ whole genome shotgun (WGS) entry which is preliminary data.</text>
</comment>